<dbReference type="InterPro" id="IPR013328">
    <property type="entry name" value="6PGD_dom2"/>
</dbReference>
<protein>
    <submittedName>
        <fullName evidence="6">3-hydroxybutyryl-CoA dehydrogenase</fullName>
        <ecNumber evidence="6">1.1.1.157</ecNumber>
    </submittedName>
</protein>
<comment type="caution">
    <text evidence="6">The sequence shown here is derived from an EMBL/GenBank/DDBJ whole genome shotgun (WGS) entry which is preliminary data.</text>
</comment>
<dbReference type="PANTHER" id="PTHR48075">
    <property type="entry name" value="3-HYDROXYACYL-COA DEHYDROGENASE FAMILY PROTEIN"/>
    <property type="match status" value="1"/>
</dbReference>
<dbReference type="GO" id="GO:0008691">
    <property type="term" value="F:3-hydroxybutyryl-CoA dehydrogenase activity"/>
    <property type="evidence" value="ECO:0007669"/>
    <property type="project" value="UniProtKB-EC"/>
</dbReference>
<feature type="domain" description="3-hydroxyacyl-CoA dehydrogenase NAD binding" evidence="5">
    <location>
        <begin position="315"/>
        <end position="492"/>
    </location>
</feature>
<dbReference type="SUPFAM" id="SSF51735">
    <property type="entry name" value="NAD(P)-binding Rossmann-fold domains"/>
    <property type="match status" value="2"/>
</dbReference>
<keyword evidence="7" id="KW-1185">Reference proteome</keyword>
<evidence type="ECO:0000313" key="6">
    <source>
        <dbReference type="EMBL" id="NYD36763.1"/>
    </source>
</evidence>
<dbReference type="SUPFAM" id="SSF48179">
    <property type="entry name" value="6-phosphogluconate dehydrogenase C-terminal domain-like"/>
    <property type="match status" value="2"/>
</dbReference>
<gene>
    <name evidence="6" type="ORF">BJ983_002865</name>
</gene>
<dbReference type="EMBL" id="JACCBN010000001">
    <property type="protein sequence ID" value="NYD36763.1"/>
    <property type="molecule type" value="Genomic_DNA"/>
</dbReference>
<dbReference type="PANTHER" id="PTHR48075:SF9">
    <property type="entry name" value="3-HYDROXYBUTYRYL-COA DEHYDROGENASE"/>
    <property type="match status" value="1"/>
</dbReference>
<feature type="domain" description="3-hydroxyacyl-CoA dehydrogenase C-terminal" evidence="4">
    <location>
        <begin position="188"/>
        <end position="284"/>
    </location>
</feature>
<feature type="domain" description="3-hydroxyacyl-CoA dehydrogenase C-terminal" evidence="4">
    <location>
        <begin position="495"/>
        <end position="591"/>
    </location>
</feature>
<feature type="domain" description="3-hydroxyacyl-CoA dehydrogenase NAD binding" evidence="5">
    <location>
        <begin position="8"/>
        <end position="185"/>
    </location>
</feature>
<dbReference type="InterPro" id="IPR036291">
    <property type="entry name" value="NAD(P)-bd_dom_sf"/>
</dbReference>
<proteinExistence type="inferred from homology"/>
<dbReference type="NCBIfam" id="NF005875">
    <property type="entry name" value="PRK07819.1"/>
    <property type="match status" value="2"/>
</dbReference>
<reference evidence="6 7" key="1">
    <citation type="submission" date="2020-07" db="EMBL/GenBank/DDBJ databases">
        <title>Sequencing the genomes of 1000 actinobacteria strains.</title>
        <authorList>
            <person name="Klenk H.-P."/>
        </authorList>
    </citation>
    <scope>NUCLEOTIDE SEQUENCE [LARGE SCALE GENOMIC DNA]</scope>
    <source>
        <strain evidence="6 7">DSM 45772</strain>
    </source>
</reference>
<organism evidence="6 7">
    <name type="scientific">Actinomycetospora corticicola</name>
    <dbReference type="NCBI Taxonomy" id="663602"/>
    <lineage>
        <taxon>Bacteria</taxon>
        <taxon>Bacillati</taxon>
        <taxon>Actinomycetota</taxon>
        <taxon>Actinomycetes</taxon>
        <taxon>Pseudonocardiales</taxon>
        <taxon>Pseudonocardiaceae</taxon>
        <taxon>Actinomycetospora</taxon>
    </lineage>
</organism>
<dbReference type="FunFam" id="3.40.50.720:FF:000009">
    <property type="entry name" value="Fatty oxidation complex, alpha subunit"/>
    <property type="match status" value="2"/>
</dbReference>
<evidence type="ECO:0000259" key="5">
    <source>
        <dbReference type="Pfam" id="PF02737"/>
    </source>
</evidence>
<dbReference type="InterPro" id="IPR006108">
    <property type="entry name" value="3HC_DH_C"/>
</dbReference>
<dbReference type="Pfam" id="PF00725">
    <property type="entry name" value="3HCDH"/>
    <property type="match status" value="2"/>
</dbReference>
<evidence type="ECO:0000256" key="3">
    <source>
        <dbReference type="ARBA" id="ARBA00023002"/>
    </source>
</evidence>
<evidence type="ECO:0000313" key="7">
    <source>
        <dbReference type="Proteomes" id="UP000535890"/>
    </source>
</evidence>
<accession>A0A7Y9DWE6</accession>
<dbReference type="RefSeq" id="WP_179794389.1">
    <property type="nucleotide sequence ID" value="NZ_BAABHP010000021.1"/>
</dbReference>
<evidence type="ECO:0000259" key="4">
    <source>
        <dbReference type="Pfam" id="PF00725"/>
    </source>
</evidence>
<dbReference type="InterPro" id="IPR006176">
    <property type="entry name" value="3-OHacyl-CoA_DH_NAD-bd"/>
</dbReference>
<name>A0A7Y9DWE6_9PSEU</name>
<evidence type="ECO:0000256" key="1">
    <source>
        <dbReference type="ARBA" id="ARBA00005086"/>
    </source>
</evidence>
<dbReference type="Proteomes" id="UP000535890">
    <property type="component" value="Unassembled WGS sequence"/>
</dbReference>
<dbReference type="EC" id="1.1.1.157" evidence="6"/>
<sequence>MAREFARVGVVGLGTMGAGIVEVFAKGGIEVVAVEVTEAAAAHGKEQIESSTARAVSRGKLAEDDRAALLERVTVTTDMAQLGDVALVVEAVPERLELKSEVFAALDKVCAADTIFASNTSSLSITELSVRTQRPSKVVGMHFFNPAPVQPLVELVRTVVTEPDVVDDVRALAERLGKSPVVCGDRAGFIANQLLFTYLNQAVGMFESHYAGREDLDAAMKFGCGYPMGPLALMDLIGLDTAYEILEEMYRQSRNQRHAPAPILKQMITAGLLGRKTGRGFYTYAEPGSGTVVPDHLTPPPPGADDAELRPISRVGVVGTGTMATGIAEVFAKAGYDVVVRGRSESKGEGAIAAVRKSLEKAVVKGKMTEDARDETLGRISTTVDFSGLAECDIVVEAIAEDLEVKQAAFSALDEVCKPGTILATTTSSLPVVECAAATSRPADVIGMHFFNPAAVMKLVEIVSPITTAPDVTATVRDLCAKIKKAPVLCGDRAGFIVNALLFPYLNDSVAMLDAHYATVDDIDSAMKNGCGLPMGPFALLDVVGLDVSLAIERSLYQEFRVPGFAPTPLLEHLVTAGRLGRKTGHGFRDYR</sequence>
<keyword evidence="3 6" id="KW-0560">Oxidoreductase</keyword>
<comment type="similarity">
    <text evidence="2">Belongs to the 3-hydroxyacyl-CoA dehydrogenase family.</text>
</comment>
<dbReference type="AlphaFoldDB" id="A0A7Y9DWE6"/>
<dbReference type="InterPro" id="IPR008927">
    <property type="entry name" value="6-PGluconate_DH-like_C_sf"/>
</dbReference>
<comment type="pathway">
    <text evidence="1">Lipid metabolism; butanoate metabolism.</text>
</comment>
<dbReference type="Gene3D" id="1.10.1040.10">
    <property type="entry name" value="N-(1-d-carboxylethyl)-l-norvaline Dehydrogenase, domain 2"/>
    <property type="match status" value="2"/>
</dbReference>
<dbReference type="Pfam" id="PF02737">
    <property type="entry name" value="3HCDH_N"/>
    <property type="match status" value="2"/>
</dbReference>
<dbReference type="GO" id="GO:0070403">
    <property type="term" value="F:NAD+ binding"/>
    <property type="evidence" value="ECO:0007669"/>
    <property type="project" value="InterPro"/>
</dbReference>
<dbReference type="Gene3D" id="3.40.50.720">
    <property type="entry name" value="NAD(P)-binding Rossmann-like Domain"/>
    <property type="match status" value="2"/>
</dbReference>
<dbReference type="GO" id="GO:0006635">
    <property type="term" value="P:fatty acid beta-oxidation"/>
    <property type="evidence" value="ECO:0007669"/>
    <property type="project" value="TreeGrafter"/>
</dbReference>
<evidence type="ECO:0000256" key="2">
    <source>
        <dbReference type="ARBA" id="ARBA00009463"/>
    </source>
</evidence>